<dbReference type="InterPro" id="IPR027417">
    <property type="entry name" value="P-loop_NTPase"/>
</dbReference>
<dbReference type="Gene3D" id="3.40.50.300">
    <property type="entry name" value="P-loop containing nucleotide triphosphate hydrolases"/>
    <property type="match status" value="1"/>
</dbReference>
<keyword evidence="10" id="KW-1185">Reference proteome</keyword>
<gene>
    <name evidence="6 9" type="primary">cysC</name>
    <name evidence="9" type="ORF">H6G94_16925</name>
</gene>
<dbReference type="SUPFAM" id="SSF52540">
    <property type="entry name" value="P-loop containing nucleoside triphosphate hydrolases"/>
    <property type="match status" value="1"/>
</dbReference>
<comment type="similarity">
    <text evidence="6 7">Belongs to the APS kinase family.</text>
</comment>
<evidence type="ECO:0000256" key="4">
    <source>
        <dbReference type="ARBA" id="ARBA00022741"/>
    </source>
</evidence>
<dbReference type="InterPro" id="IPR059117">
    <property type="entry name" value="APS_kinase_dom"/>
</dbReference>
<keyword evidence="5 6" id="KW-0067">ATP-binding</keyword>
<evidence type="ECO:0000256" key="2">
    <source>
        <dbReference type="ARBA" id="ARBA00012121"/>
    </source>
</evidence>
<comment type="pathway">
    <text evidence="6 7">Sulfur metabolism; hydrogen sulfide biosynthesis; sulfite from sulfate: step 2/3.</text>
</comment>
<evidence type="ECO:0000256" key="5">
    <source>
        <dbReference type="ARBA" id="ARBA00022840"/>
    </source>
</evidence>
<dbReference type="HAMAP" id="MF_00065">
    <property type="entry name" value="Adenylyl_sulf_kinase"/>
    <property type="match status" value="1"/>
</dbReference>
<feature type="active site" description="Phosphoserine intermediate" evidence="6">
    <location>
        <position position="89"/>
    </location>
</feature>
<protein>
    <recommendedName>
        <fullName evidence="2 6">Adenylyl-sulfate kinase</fullName>
        <ecNumber evidence="2 6">2.7.1.25</ecNumber>
    </recommendedName>
    <alternativeName>
        <fullName evidence="6">APS kinase</fullName>
    </alternativeName>
    <alternativeName>
        <fullName evidence="6">ATP adenosine-5'-phosphosulfate 3'-phosphotransferase</fullName>
    </alternativeName>
    <alternativeName>
        <fullName evidence="6">Adenosine-5'-phosphosulfate kinase</fullName>
    </alternativeName>
</protein>
<evidence type="ECO:0000256" key="3">
    <source>
        <dbReference type="ARBA" id="ARBA00022679"/>
    </source>
</evidence>
<keyword evidence="6" id="KW-0597">Phosphoprotein</keyword>
<evidence type="ECO:0000256" key="7">
    <source>
        <dbReference type="RuleBase" id="RU004347"/>
    </source>
</evidence>
<dbReference type="PANTHER" id="PTHR42700:SF1">
    <property type="entry name" value="SULFATE ADENYLYLTRANSFERASE"/>
    <property type="match status" value="1"/>
</dbReference>
<evidence type="ECO:0000313" key="10">
    <source>
        <dbReference type="Proteomes" id="UP000606396"/>
    </source>
</evidence>
<organism evidence="9 10">
    <name type="scientific">Nostoc punctiforme FACHB-252</name>
    <dbReference type="NCBI Taxonomy" id="1357509"/>
    <lineage>
        <taxon>Bacteria</taxon>
        <taxon>Bacillati</taxon>
        <taxon>Cyanobacteriota</taxon>
        <taxon>Cyanophyceae</taxon>
        <taxon>Nostocales</taxon>
        <taxon>Nostocaceae</taxon>
        <taxon>Nostoc</taxon>
    </lineage>
</organism>
<dbReference type="EC" id="2.7.1.25" evidence="2 6"/>
<keyword evidence="6 7" id="KW-0418">Kinase</keyword>
<dbReference type="Pfam" id="PF01583">
    <property type="entry name" value="APS_kinase"/>
    <property type="match status" value="1"/>
</dbReference>
<feature type="binding site" evidence="6">
    <location>
        <begin position="15"/>
        <end position="22"/>
    </location>
    <ligand>
        <name>ATP</name>
        <dbReference type="ChEBI" id="CHEBI:30616"/>
    </ligand>
</feature>
<comment type="function">
    <text evidence="6 7">Catalyzes the synthesis of activated sulfate.</text>
</comment>
<dbReference type="GO" id="GO:0004020">
    <property type="term" value="F:adenylylsulfate kinase activity"/>
    <property type="evidence" value="ECO:0007669"/>
    <property type="project" value="UniProtKB-EC"/>
</dbReference>
<proteinExistence type="inferred from homology"/>
<comment type="caution">
    <text evidence="9">The sequence shown here is derived from an EMBL/GenBank/DDBJ whole genome shotgun (WGS) entry which is preliminary data.</text>
</comment>
<evidence type="ECO:0000256" key="6">
    <source>
        <dbReference type="HAMAP-Rule" id="MF_00065"/>
    </source>
</evidence>
<keyword evidence="3 6" id="KW-0808">Transferase</keyword>
<dbReference type="RefSeq" id="WP_190950342.1">
    <property type="nucleotide sequence ID" value="NZ_JACJTC010000011.1"/>
</dbReference>
<dbReference type="InterPro" id="IPR050512">
    <property type="entry name" value="Sulf_AdTrans/APS_kinase"/>
</dbReference>
<accession>A0ABR8HCC0</accession>
<dbReference type="InterPro" id="IPR002891">
    <property type="entry name" value="APS"/>
</dbReference>
<evidence type="ECO:0000259" key="8">
    <source>
        <dbReference type="Pfam" id="PF01583"/>
    </source>
</evidence>
<evidence type="ECO:0000256" key="1">
    <source>
        <dbReference type="ARBA" id="ARBA00001823"/>
    </source>
</evidence>
<dbReference type="NCBIfam" id="NF002059">
    <property type="entry name" value="PRK00889.1"/>
    <property type="match status" value="1"/>
</dbReference>
<reference evidence="9 10" key="1">
    <citation type="journal article" date="2020" name="ISME J.">
        <title>Comparative genomics reveals insights into cyanobacterial evolution and habitat adaptation.</title>
        <authorList>
            <person name="Chen M.Y."/>
            <person name="Teng W.K."/>
            <person name="Zhao L."/>
            <person name="Hu C.X."/>
            <person name="Zhou Y.K."/>
            <person name="Han B.P."/>
            <person name="Song L.R."/>
            <person name="Shu W.S."/>
        </authorList>
    </citation>
    <scope>NUCLEOTIDE SEQUENCE [LARGE SCALE GENOMIC DNA]</scope>
    <source>
        <strain evidence="9 10">FACHB-252</strain>
    </source>
</reference>
<feature type="domain" description="APS kinase" evidence="8">
    <location>
        <begin position="8"/>
        <end position="154"/>
    </location>
</feature>
<dbReference type="Proteomes" id="UP000606396">
    <property type="component" value="Unassembled WGS sequence"/>
</dbReference>
<dbReference type="NCBIfam" id="NF003013">
    <property type="entry name" value="PRK03846.1"/>
    <property type="match status" value="1"/>
</dbReference>
<dbReference type="NCBIfam" id="TIGR00455">
    <property type="entry name" value="apsK"/>
    <property type="match status" value="1"/>
</dbReference>
<keyword evidence="4 6" id="KW-0547">Nucleotide-binding</keyword>
<evidence type="ECO:0000313" key="9">
    <source>
        <dbReference type="EMBL" id="MBD2612935.1"/>
    </source>
</evidence>
<comment type="catalytic activity">
    <reaction evidence="1 6 7">
        <text>adenosine 5'-phosphosulfate + ATP = 3'-phosphoadenylyl sulfate + ADP + H(+)</text>
        <dbReference type="Rhea" id="RHEA:24152"/>
        <dbReference type="ChEBI" id="CHEBI:15378"/>
        <dbReference type="ChEBI" id="CHEBI:30616"/>
        <dbReference type="ChEBI" id="CHEBI:58243"/>
        <dbReference type="ChEBI" id="CHEBI:58339"/>
        <dbReference type="ChEBI" id="CHEBI:456216"/>
        <dbReference type="EC" id="2.7.1.25"/>
    </reaction>
</comment>
<dbReference type="CDD" id="cd02027">
    <property type="entry name" value="APSK"/>
    <property type="match status" value="1"/>
</dbReference>
<sequence length="178" mass="19647">MNNLKSSGFTCWLTGLSGAGKSTLGIEITKALEELSVPCEYLDGDVIRTNLSKGLGFSREDRNTNVARVGFVCGLLNKHGINTIVALISPYRDAREQLKLQIPNFIEIFVDTPLDVCIKRDIKGLYKKALAGEIAEFTGISSPYEQPLNPDITLKTHKESVSQCVETVINYLQRQGKI</sequence>
<name>A0ABR8HCC0_NOSPU</name>
<dbReference type="EMBL" id="JACJTC010000011">
    <property type="protein sequence ID" value="MBD2612935.1"/>
    <property type="molecule type" value="Genomic_DNA"/>
</dbReference>
<dbReference type="PANTHER" id="PTHR42700">
    <property type="entry name" value="SULFATE ADENYLYLTRANSFERASE"/>
    <property type="match status" value="1"/>
</dbReference>